<dbReference type="InterPro" id="IPR018940">
    <property type="entry name" value="EF-1_beta_acid_region_euk"/>
</dbReference>
<feature type="compositionally biased region" description="Basic residues" evidence="5">
    <location>
        <begin position="193"/>
        <end position="202"/>
    </location>
</feature>
<sequence length="408" mass="45461">MDQSLPNHPQNGAPENAVPFGILKQGSIPARERGIISGDNVQFRRLRRRTRLSQSESQSSGPEEEQLSSSLEANVSKRSQNHQQDQGHPVTKSAGTPHQQNRKSRNRTSSETERGGKGGSRGPTQRKRGHSETENRPRWDNTSMSGVQCLATEKIWFDKHRYDEAEKCFYEGVNGPSTQQQQVKTGLQQAKGRQQKRQHRNSSSHAGGDHQELVSRMKSLEVENQTLHKVVEDMRAVLQKLELRVAVLEKSPAPAAIPCVKAAPVQAAPAQQVKVENGDDDDDDIDLFGSDEEEDEEAARLKQERLDAYAAKKAKKPALIAKSSILLDVKPWDDETDMVKLEECVRSVQMDGLLWGASKLVPVGYGIKKLQINCVVEDDKVGTDILEEEITKFEDFVQSVDVAAFNKI</sequence>
<feature type="region of interest" description="Disordered" evidence="5">
    <location>
        <begin position="173"/>
        <end position="210"/>
    </location>
</feature>
<dbReference type="SMART" id="SM00888">
    <property type="entry name" value="EF1_GNE"/>
    <property type="match status" value="1"/>
</dbReference>
<dbReference type="SUPFAM" id="SSF54984">
    <property type="entry name" value="eEF-1beta-like"/>
    <property type="match status" value="1"/>
</dbReference>
<dbReference type="Proteomes" id="UP000265040">
    <property type="component" value="Chromosome 17"/>
</dbReference>
<dbReference type="AlphaFoldDB" id="A0A3Q1H7D3"/>
<dbReference type="PANTHER" id="PTHR11595">
    <property type="entry name" value="EF-HAND AND COILED-COIL DOMAIN-CONTAINING FAMILY MEMBER"/>
    <property type="match status" value="1"/>
</dbReference>
<dbReference type="GO" id="GO:0005853">
    <property type="term" value="C:eukaryotic translation elongation factor 1 complex"/>
    <property type="evidence" value="ECO:0007669"/>
    <property type="project" value="InterPro"/>
</dbReference>
<dbReference type="GO" id="GO:0003746">
    <property type="term" value="F:translation elongation factor activity"/>
    <property type="evidence" value="ECO:0007669"/>
    <property type="project" value="UniProtKB-KW"/>
</dbReference>
<organism evidence="8 9">
    <name type="scientific">Anabas testudineus</name>
    <name type="common">Climbing perch</name>
    <name type="synonym">Anthias testudineus</name>
    <dbReference type="NCBI Taxonomy" id="64144"/>
    <lineage>
        <taxon>Eukaryota</taxon>
        <taxon>Metazoa</taxon>
        <taxon>Chordata</taxon>
        <taxon>Craniata</taxon>
        <taxon>Vertebrata</taxon>
        <taxon>Euteleostomi</taxon>
        <taxon>Actinopterygii</taxon>
        <taxon>Neopterygii</taxon>
        <taxon>Teleostei</taxon>
        <taxon>Neoteleostei</taxon>
        <taxon>Acanthomorphata</taxon>
        <taxon>Anabantaria</taxon>
        <taxon>Anabantiformes</taxon>
        <taxon>Anabantoidei</taxon>
        <taxon>Anabantidae</taxon>
        <taxon>Anabas</taxon>
    </lineage>
</organism>
<dbReference type="Gene3D" id="3.30.70.60">
    <property type="match status" value="1"/>
</dbReference>
<dbReference type="CDD" id="cd00292">
    <property type="entry name" value="EF1B"/>
    <property type="match status" value="1"/>
</dbReference>
<evidence type="ECO:0000313" key="8">
    <source>
        <dbReference type="Ensembl" id="ENSATEP00000003454.2"/>
    </source>
</evidence>
<evidence type="ECO:0008006" key="10">
    <source>
        <dbReference type="Google" id="ProtNLM"/>
    </source>
</evidence>
<evidence type="ECO:0000256" key="3">
    <source>
        <dbReference type="ARBA" id="ARBA00022917"/>
    </source>
</evidence>
<feature type="compositionally biased region" description="Polar residues" evidence="5">
    <location>
        <begin position="76"/>
        <end position="86"/>
    </location>
</feature>
<evidence type="ECO:0000259" key="6">
    <source>
        <dbReference type="SMART" id="SM00888"/>
    </source>
</evidence>
<dbReference type="PROSITE" id="PS00825">
    <property type="entry name" value="EF1BD_2"/>
    <property type="match status" value="1"/>
</dbReference>
<reference evidence="8" key="2">
    <citation type="submission" date="2025-08" db="UniProtKB">
        <authorList>
            <consortium name="Ensembl"/>
        </authorList>
    </citation>
    <scope>IDENTIFICATION</scope>
</reference>
<dbReference type="OrthoDB" id="331763at2759"/>
<dbReference type="Ensembl" id="ENSATET00000003484.3">
    <property type="protein sequence ID" value="ENSATEP00000003454.2"/>
    <property type="gene ID" value="ENSATEG00000002422.3"/>
</dbReference>
<dbReference type="GeneTree" id="ENSGT00950000183014"/>
<evidence type="ECO:0000256" key="2">
    <source>
        <dbReference type="ARBA" id="ARBA00022768"/>
    </source>
</evidence>
<dbReference type="InterPro" id="IPR014038">
    <property type="entry name" value="EF1B_bsu/dsu_GNE"/>
</dbReference>
<dbReference type="InterPro" id="IPR036219">
    <property type="entry name" value="eEF-1beta-like_sf"/>
</dbReference>
<dbReference type="InterPro" id="IPR049720">
    <property type="entry name" value="EF1B_bsu/dsu"/>
</dbReference>
<proteinExistence type="inferred from homology"/>
<evidence type="ECO:0000313" key="9">
    <source>
        <dbReference type="Proteomes" id="UP000265040"/>
    </source>
</evidence>
<feature type="domain" description="Translation elongation factor EF1B beta/delta subunit guanine nucleotide exchange" evidence="6">
    <location>
        <begin position="322"/>
        <end position="408"/>
    </location>
</feature>
<keyword evidence="3 4" id="KW-0648">Protein biosynthesis</keyword>
<dbReference type="InterPro" id="IPR001326">
    <property type="entry name" value="Transl_elong_EF1B_B/D_CS"/>
</dbReference>
<dbReference type="FunFam" id="3.30.70.60:FF:000001">
    <property type="entry name" value="Elongation factor 1-beta 1 like"/>
    <property type="match status" value="1"/>
</dbReference>
<dbReference type="PROSITE" id="PS00824">
    <property type="entry name" value="EF1BD_1"/>
    <property type="match status" value="1"/>
</dbReference>
<accession>A0A3Q1H7D3</accession>
<dbReference type="SMART" id="SM01182">
    <property type="entry name" value="EF-1_beta_acid"/>
    <property type="match status" value="1"/>
</dbReference>
<dbReference type="Pfam" id="PF00736">
    <property type="entry name" value="EF1_GNE"/>
    <property type="match status" value="1"/>
</dbReference>
<name>A0A3Q1H7D3_ANATE</name>
<feature type="compositionally biased region" description="Low complexity" evidence="5">
    <location>
        <begin position="52"/>
        <end position="72"/>
    </location>
</feature>
<feature type="compositionally biased region" description="Basic and acidic residues" evidence="5">
    <location>
        <begin position="130"/>
        <end position="139"/>
    </location>
</feature>
<feature type="compositionally biased region" description="Low complexity" evidence="5">
    <location>
        <begin position="179"/>
        <end position="189"/>
    </location>
</feature>
<comment type="similarity">
    <text evidence="1 4">Belongs to the EF-1-beta/EF-1-delta family.</text>
</comment>
<keyword evidence="2 4" id="KW-0251">Elongation factor</keyword>
<feature type="region of interest" description="Disordered" evidence="5">
    <location>
        <begin position="1"/>
        <end position="142"/>
    </location>
</feature>
<evidence type="ECO:0000256" key="5">
    <source>
        <dbReference type="SAM" id="MobiDB-lite"/>
    </source>
</evidence>
<keyword evidence="9" id="KW-1185">Reference proteome</keyword>
<dbReference type="GO" id="GO:0005085">
    <property type="term" value="F:guanyl-nucleotide exchange factor activity"/>
    <property type="evidence" value="ECO:0007669"/>
    <property type="project" value="TreeGrafter"/>
</dbReference>
<dbReference type="PANTHER" id="PTHR11595:SF88">
    <property type="entry name" value="ELONGATION FACTOR-1, DELTA, A ISOFORM X1"/>
    <property type="match status" value="1"/>
</dbReference>
<dbReference type="Pfam" id="PF10587">
    <property type="entry name" value="EF-1_beta_acid"/>
    <property type="match status" value="1"/>
</dbReference>
<feature type="compositionally biased region" description="Polar residues" evidence="5">
    <location>
        <begin position="1"/>
        <end position="10"/>
    </location>
</feature>
<feature type="domain" description="Elongation factor 1 beta central acidic region eukaryote" evidence="7">
    <location>
        <begin position="287"/>
        <end position="313"/>
    </location>
</feature>
<evidence type="ECO:0000259" key="7">
    <source>
        <dbReference type="SMART" id="SM01182"/>
    </source>
</evidence>
<dbReference type="GO" id="GO:0005829">
    <property type="term" value="C:cytosol"/>
    <property type="evidence" value="ECO:0007669"/>
    <property type="project" value="TreeGrafter"/>
</dbReference>
<reference evidence="8" key="3">
    <citation type="submission" date="2025-09" db="UniProtKB">
        <authorList>
            <consortium name="Ensembl"/>
        </authorList>
    </citation>
    <scope>IDENTIFICATION</scope>
</reference>
<dbReference type="InterPro" id="IPR014717">
    <property type="entry name" value="Transl_elong_EF1B/ribsomal_bS6"/>
</dbReference>
<protein>
    <recommendedName>
        <fullName evidence="10">Eukaryotic translation elongation factor 1 delta a (guanine nucleotide exchange protein)</fullName>
    </recommendedName>
</protein>
<evidence type="ECO:0000256" key="1">
    <source>
        <dbReference type="ARBA" id="ARBA00007411"/>
    </source>
</evidence>
<reference evidence="8" key="1">
    <citation type="submission" date="2021-04" db="EMBL/GenBank/DDBJ databases">
        <authorList>
            <consortium name="Wellcome Sanger Institute Data Sharing"/>
        </authorList>
    </citation>
    <scope>NUCLEOTIDE SEQUENCE [LARGE SCALE GENOMIC DNA]</scope>
</reference>
<evidence type="ECO:0000256" key="4">
    <source>
        <dbReference type="RuleBase" id="RU003791"/>
    </source>
</evidence>